<feature type="chain" id="PRO_5019018447" evidence="3">
    <location>
        <begin position="24"/>
        <end position="259"/>
    </location>
</feature>
<keyword evidence="6" id="KW-1185">Reference proteome</keyword>
<evidence type="ECO:0000259" key="4">
    <source>
        <dbReference type="SMART" id="SM00062"/>
    </source>
</evidence>
<protein>
    <submittedName>
        <fullName evidence="5">Transporter substrate-binding domain-containing protein</fullName>
    </submittedName>
</protein>
<name>A0A437QLQ9_9GAMM</name>
<dbReference type="Pfam" id="PF00497">
    <property type="entry name" value="SBP_bac_3"/>
    <property type="match status" value="1"/>
</dbReference>
<evidence type="ECO:0000313" key="6">
    <source>
        <dbReference type="Proteomes" id="UP000283077"/>
    </source>
</evidence>
<dbReference type="EMBL" id="SACS01000015">
    <property type="protein sequence ID" value="RVU35456.1"/>
    <property type="molecule type" value="Genomic_DNA"/>
</dbReference>
<keyword evidence="2 3" id="KW-0732">Signal</keyword>
<dbReference type="SUPFAM" id="SSF53850">
    <property type="entry name" value="Periplasmic binding protein-like II"/>
    <property type="match status" value="1"/>
</dbReference>
<dbReference type="InterPro" id="IPR001638">
    <property type="entry name" value="Solute-binding_3/MltF_N"/>
</dbReference>
<dbReference type="AlphaFoldDB" id="A0A437QLQ9"/>
<reference evidence="5 6" key="1">
    <citation type="submission" date="2019-01" db="EMBL/GenBank/DDBJ databases">
        <authorList>
            <person name="Chen W.-M."/>
        </authorList>
    </citation>
    <scope>NUCLEOTIDE SEQUENCE [LARGE SCALE GENOMIC DNA]</scope>
    <source>
        <strain evidence="5 6">KYPC3</strain>
    </source>
</reference>
<dbReference type="OrthoDB" id="5763510at2"/>
<dbReference type="PANTHER" id="PTHR35936">
    <property type="entry name" value="MEMBRANE-BOUND LYTIC MUREIN TRANSGLYCOSYLASE F"/>
    <property type="match status" value="1"/>
</dbReference>
<evidence type="ECO:0000256" key="3">
    <source>
        <dbReference type="SAM" id="SignalP"/>
    </source>
</evidence>
<proteinExistence type="inferred from homology"/>
<dbReference type="RefSeq" id="WP_127699930.1">
    <property type="nucleotide sequence ID" value="NZ_SACS01000015.1"/>
</dbReference>
<feature type="signal peptide" evidence="3">
    <location>
        <begin position="1"/>
        <end position="23"/>
    </location>
</feature>
<evidence type="ECO:0000256" key="2">
    <source>
        <dbReference type="ARBA" id="ARBA00022729"/>
    </source>
</evidence>
<dbReference type="PANTHER" id="PTHR35936:SF25">
    <property type="entry name" value="ABC TRANSPORTER SUBSTRATE-BINDING PROTEIN"/>
    <property type="match status" value="1"/>
</dbReference>
<comment type="caution">
    <text evidence="5">The sequence shown here is derived from an EMBL/GenBank/DDBJ whole genome shotgun (WGS) entry which is preliminary data.</text>
</comment>
<evidence type="ECO:0000256" key="1">
    <source>
        <dbReference type="ARBA" id="ARBA00010333"/>
    </source>
</evidence>
<dbReference type="SMART" id="SM00062">
    <property type="entry name" value="PBPb"/>
    <property type="match status" value="1"/>
</dbReference>
<dbReference type="Gene3D" id="3.40.190.10">
    <property type="entry name" value="Periplasmic binding protein-like II"/>
    <property type="match status" value="2"/>
</dbReference>
<organism evidence="5 6">
    <name type="scientific">Rheinheimera riviphila</name>
    <dbReference type="NCBI Taxonomy" id="1834037"/>
    <lineage>
        <taxon>Bacteria</taxon>
        <taxon>Pseudomonadati</taxon>
        <taxon>Pseudomonadota</taxon>
        <taxon>Gammaproteobacteria</taxon>
        <taxon>Chromatiales</taxon>
        <taxon>Chromatiaceae</taxon>
        <taxon>Rheinheimera</taxon>
    </lineage>
</organism>
<gene>
    <name evidence="5" type="ORF">EOE67_13855</name>
</gene>
<accession>A0A437QLQ9</accession>
<evidence type="ECO:0000313" key="5">
    <source>
        <dbReference type="EMBL" id="RVU35456.1"/>
    </source>
</evidence>
<comment type="similarity">
    <text evidence="1">Belongs to the bacterial solute-binding protein 3 family.</text>
</comment>
<sequence length="259" mass="29633">MQQYKGYLGVVWLLLWWMQAANAVPATPAAQEKIITIAAEDNWPPFSDEKGRGLSYTLVQAALRQSGYQLKTVVVPYARALYYTEHNMVDGCWNVTKQQSTSSRFLLHQVPLFRASSSFYYYKKAKTFTSVATIPDRTVVGVILGYEYGDAFEKHKQRFNLVEVSTHEQLVKLLQADKLEVALFFDAVLSFYLKQWQLSDPLIIRGEENFVSELFIAFDKNNELSQQKADALDQGLLQLQQSGIYQRLMDEFQAGMLAQ</sequence>
<dbReference type="Proteomes" id="UP000283077">
    <property type="component" value="Unassembled WGS sequence"/>
</dbReference>
<feature type="domain" description="Solute-binding protein family 3/N-terminal" evidence="4">
    <location>
        <begin position="34"/>
        <end position="256"/>
    </location>
</feature>